<name>A0A1I1PX67_9ACTN</name>
<proteinExistence type="predicted"/>
<evidence type="ECO:0000259" key="2">
    <source>
        <dbReference type="Pfam" id="PF10145"/>
    </source>
</evidence>
<evidence type="ECO:0000313" key="4">
    <source>
        <dbReference type="Proteomes" id="UP000199207"/>
    </source>
</evidence>
<protein>
    <submittedName>
        <fullName evidence="3">Phage-related minor tail protein</fullName>
    </submittedName>
</protein>
<dbReference type="AlphaFoldDB" id="A0A1I1PX67"/>
<keyword evidence="1" id="KW-1188">Viral release from host cell</keyword>
<organism evidence="3 4">
    <name type="scientific">Streptomyces aidingensis</name>
    <dbReference type="NCBI Taxonomy" id="910347"/>
    <lineage>
        <taxon>Bacteria</taxon>
        <taxon>Bacillati</taxon>
        <taxon>Actinomycetota</taxon>
        <taxon>Actinomycetes</taxon>
        <taxon>Kitasatosporales</taxon>
        <taxon>Streptomycetaceae</taxon>
        <taxon>Streptomyces</taxon>
    </lineage>
</organism>
<dbReference type="OrthoDB" id="3765294at2"/>
<dbReference type="Proteomes" id="UP000199207">
    <property type="component" value="Unassembled WGS sequence"/>
</dbReference>
<dbReference type="InterPro" id="IPR010090">
    <property type="entry name" value="Phage_tape_meas"/>
</dbReference>
<dbReference type="PANTHER" id="PTHR37813">
    <property type="entry name" value="FELS-2 PROPHAGE PROTEIN"/>
    <property type="match status" value="1"/>
</dbReference>
<dbReference type="Pfam" id="PF10145">
    <property type="entry name" value="PhageMin_Tail"/>
    <property type="match status" value="1"/>
</dbReference>
<accession>A0A1I1PX67</accession>
<dbReference type="PANTHER" id="PTHR37813:SF1">
    <property type="entry name" value="FELS-2 PROPHAGE PROTEIN"/>
    <property type="match status" value="1"/>
</dbReference>
<dbReference type="RefSeq" id="WP_093839959.1">
    <property type="nucleotide sequence ID" value="NZ_FOLM01000010.1"/>
</dbReference>
<gene>
    <name evidence="3" type="ORF">SAMN05421773_110120</name>
</gene>
<reference evidence="3 4" key="1">
    <citation type="submission" date="2016-10" db="EMBL/GenBank/DDBJ databases">
        <authorList>
            <person name="de Groot N.N."/>
        </authorList>
    </citation>
    <scope>NUCLEOTIDE SEQUENCE [LARGE SCALE GENOMIC DNA]</scope>
    <source>
        <strain evidence="3 4">CGMCC 4.5739</strain>
    </source>
</reference>
<feature type="domain" description="Phage tail tape measure protein" evidence="2">
    <location>
        <begin position="198"/>
        <end position="393"/>
    </location>
</feature>
<sequence>MATEVGTAFVRIIPTARGIGREIQSVLNREVSGAGREAGREISQELQEQVADTGTGAGREIERDLQQAVDGAGTEAGREIERELERELDDTGRQIGEEVGREVAEGAEAGVRQIEGPAGDAGAQAGQAAGSRFGTALKAGVAAAAVAAGALLVKGFSDWLEQGRITSRLQAQLGETPEQAQRYGRIAGQLYAEAITADFQGAADAIQATMRAGLLPPEATDAQIKQMSTSISDLATLMEEDVGQTARAVGKMIRTGLAEDGAQALDILTRGVQLGGNEAGDLLDTFSEYSTQFRSMGLSGEQAMGLIAQGLKGGARDADVVADTIKEFSIEAVAGAERVVGGFESLGLNADEMVAKLAAGGPEAAEALDLVFDELRGIEDEATRNAIAIELFGTKAEDMAAALLSMDPSSAVKALGEVGGAAQEMGDTLRDNAAHRVEAFKRTLEQDLVTFVGGTLIPVLSDLKSRVAAAFKGAGIDKASLASGIRAWWAGGKGELGGAVTELKSMVATATQAIRDIWAQWGGEITAAYREHWSSLVQILKGAFQIIKGLFDVFAGLLTGDWSRMWEGVKSIGKGAWNAIVGLIRNSWNILHRVLKTGFTIAKNLVTSAWRFITERTGAAWRWVKDKIAEMMRRGYEAVRDRARGIRDRIVAIKDWVVGAFKGAGTWLLSAGLNIVRGLWNGIQAMGGWLKSQVVGWAKSVLPGPIEDLLGISSPSKYMRDQIGRQVAAGLALGIRDGLGGIRDAAGMAADAAVPGLPAHAAMTPAGAGAAAAPPQLVIRPDGTQMSRLLVQMIQLAVDTQLGGNVQRLSGRRG</sequence>
<keyword evidence="4" id="KW-1185">Reference proteome</keyword>
<evidence type="ECO:0000256" key="1">
    <source>
        <dbReference type="ARBA" id="ARBA00022612"/>
    </source>
</evidence>
<dbReference type="STRING" id="910347.SAMN05421773_110120"/>
<evidence type="ECO:0000313" key="3">
    <source>
        <dbReference type="EMBL" id="SFD14486.1"/>
    </source>
</evidence>
<dbReference type="EMBL" id="FOLM01000010">
    <property type="protein sequence ID" value="SFD14486.1"/>
    <property type="molecule type" value="Genomic_DNA"/>
</dbReference>